<evidence type="ECO:0000313" key="2">
    <source>
        <dbReference type="EMBL" id="TBU29062.1"/>
    </source>
</evidence>
<dbReference type="Proteomes" id="UP000292957">
    <property type="component" value="Unassembled WGS sequence"/>
</dbReference>
<feature type="region of interest" description="Disordered" evidence="1">
    <location>
        <begin position="81"/>
        <end position="115"/>
    </location>
</feature>
<evidence type="ECO:0000256" key="1">
    <source>
        <dbReference type="SAM" id="MobiDB-lite"/>
    </source>
</evidence>
<name>A0A4Q9MRD0_9APHY</name>
<proteinExistence type="predicted"/>
<protein>
    <submittedName>
        <fullName evidence="2">Uncharacterized protein</fullName>
    </submittedName>
</protein>
<feature type="compositionally biased region" description="Polar residues" evidence="1">
    <location>
        <begin position="103"/>
        <end position="115"/>
    </location>
</feature>
<dbReference type="AlphaFoldDB" id="A0A4Q9MRD0"/>
<reference evidence="2" key="1">
    <citation type="submission" date="2019-01" db="EMBL/GenBank/DDBJ databases">
        <title>Draft genome sequences of three monokaryotic isolates of the white-rot basidiomycete fungus Dichomitus squalens.</title>
        <authorList>
            <consortium name="DOE Joint Genome Institute"/>
            <person name="Lopez S.C."/>
            <person name="Andreopoulos B."/>
            <person name="Pangilinan J."/>
            <person name="Lipzen A."/>
            <person name="Riley R."/>
            <person name="Ahrendt S."/>
            <person name="Ng V."/>
            <person name="Barry K."/>
            <person name="Daum C."/>
            <person name="Grigoriev I.V."/>
            <person name="Hilden K.S."/>
            <person name="Makela M.R."/>
            <person name="de Vries R.P."/>
        </authorList>
    </citation>
    <scope>NUCLEOTIDE SEQUENCE [LARGE SCALE GENOMIC DNA]</scope>
    <source>
        <strain evidence="2">OM18370.1</strain>
    </source>
</reference>
<accession>A0A4Q9MRD0</accession>
<dbReference type="OrthoDB" id="2581931at2759"/>
<dbReference type="EMBL" id="ML143416">
    <property type="protein sequence ID" value="TBU29062.1"/>
    <property type="molecule type" value="Genomic_DNA"/>
</dbReference>
<feature type="compositionally biased region" description="Basic and acidic residues" evidence="1">
    <location>
        <begin position="81"/>
        <end position="91"/>
    </location>
</feature>
<gene>
    <name evidence="2" type="ORF">BD311DRAFT_721296</name>
</gene>
<sequence>MSLNDTQLAANKAVDIYPGVANPTPSSVLDPMHTNFVTDPTTDTLGAGASANFTGHQDAARNFKQTAGVVEGRPGIIESTHIDPLSEHSNDADGWANARSAGTGATRTGSLGGVSQTAYETASSVASGAASVASNAGQKAYKYVAGEDQSRRS</sequence>
<organism evidence="2">
    <name type="scientific">Dichomitus squalens</name>
    <dbReference type="NCBI Taxonomy" id="114155"/>
    <lineage>
        <taxon>Eukaryota</taxon>
        <taxon>Fungi</taxon>
        <taxon>Dikarya</taxon>
        <taxon>Basidiomycota</taxon>
        <taxon>Agaricomycotina</taxon>
        <taxon>Agaricomycetes</taxon>
        <taxon>Polyporales</taxon>
        <taxon>Polyporaceae</taxon>
        <taxon>Dichomitus</taxon>
    </lineage>
</organism>